<dbReference type="RefSeq" id="WP_093465561.1">
    <property type="nucleotide sequence ID" value="NZ_FNST01000002.1"/>
</dbReference>
<evidence type="ECO:0000256" key="1">
    <source>
        <dbReference type="ARBA" id="ARBA00022801"/>
    </source>
</evidence>
<organism evidence="8 9">
    <name type="scientific">Streptomyces melanosporofaciens</name>
    <dbReference type="NCBI Taxonomy" id="67327"/>
    <lineage>
        <taxon>Bacteria</taxon>
        <taxon>Bacillati</taxon>
        <taxon>Actinomycetota</taxon>
        <taxon>Actinomycetes</taxon>
        <taxon>Kitasatosporales</taxon>
        <taxon>Streptomycetaceae</taxon>
        <taxon>Streptomyces</taxon>
        <taxon>Streptomyces violaceusniger group</taxon>
    </lineage>
</organism>
<evidence type="ECO:0000259" key="6">
    <source>
        <dbReference type="Pfam" id="PF14508"/>
    </source>
</evidence>
<dbReference type="InterPro" id="IPR013785">
    <property type="entry name" value="Aldolase_TIM"/>
</dbReference>
<name>A0A1H4VHU2_STRMJ</name>
<evidence type="ECO:0000256" key="3">
    <source>
        <dbReference type="SAM" id="MobiDB-lite"/>
    </source>
</evidence>
<evidence type="ECO:0000256" key="4">
    <source>
        <dbReference type="SAM" id="SignalP"/>
    </source>
</evidence>
<dbReference type="Pfam" id="PF14509">
    <property type="entry name" value="GH97_C"/>
    <property type="match status" value="1"/>
</dbReference>
<sequence length="616" mass="67559">MHTARSKVTRAVAALACAAAVLVPLRAAAASDGRAQGWRLTGKGQVSGELRLSNEGGLTLAARHGATTVLRPSGLGIRTAETDFSKGLRFAGRSDRKVHETYTTTTGRRTHHSSDASESTFTFRKDGRTLKVVIRVAADGLAYRYVLPDKGTVTVLGEHSEFAVPPSADSFLLPYDNGRQDYESAHDHGTVADAKAGDYGYPSLFHVGKSWMLIEEADLNSSYGGSRLALDSATDRFRLTLPDPAEVSGPGLTTPWRTMVIGDLATVTESDLPTDLAAPSKVADTSWIKPGRAAWSWWSDGQSPTSLDAQKKFVDFAAREGWEYILVDSGWSDSWMPELTAYAKERGVGVWLWARWQTIDAQSERDRLFPLWKSWGVAGLKIDFLESDGQDRMRWYDAVFKDSARNQLMLNFHGATIPRGQERTWPQLMSTEAVKGAEGTRPKPGRQPFPAAHYTTLPFTRNLIGPMDFTPVTFTGVRPTSDAAELALSVVYESGVQHFADSVESYESRPLELRFLNQVPTVWDETQLVDGDPGDRAVLARRSGDTWYLGAITSGEARTLDEPLSFLGKGGWRIEVWKDGPDGKVVTETHEVTPDSRLSVDVPKNGGFAAKLTKTD</sequence>
<dbReference type="Gene3D" id="2.60.40.1180">
    <property type="entry name" value="Golgi alpha-mannosidase II"/>
    <property type="match status" value="1"/>
</dbReference>
<dbReference type="GO" id="GO:0016798">
    <property type="term" value="F:hydrolase activity, acting on glycosyl bonds"/>
    <property type="evidence" value="ECO:0007669"/>
    <property type="project" value="UniProtKB-KW"/>
</dbReference>
<dbReference type="InterPro" id="IPR029486">
    <property type="entry name" value="GH97_N"/>
</dbReference>
<dbReference type="Proteomes" id="UP000198609">
    <property type="component" value="Unassembled WGS sequence"/>
</dbReference>
<feature type="signal peptide" evidence="4">
    <location>
        <begin position="1"/>
        <end position="29"/>
    </location>
</feature>
<dbReference type="InterPro" id="IPR052720">
    <property type="entry name" value="Glycosyl_hydrolase_97"/>
</dbReference>
<dbReference type="GO" id="GO:0030246">
    <property type="term" value="F:carbohydrate binding"/>
    <property type="evidence" value="ECO:0007669"/>
    <property type="project" value="InterPro"/>
</dbReference>
<keyword evidence="4" id="KW-0732">Signal</keyword>
<dbReference type="EMBL" id="FNST01000002">
    <property type="protein sequence ID" value="SEC79934.1"/>
    <property type="molecule type" value="Genomic_DNA"/>
</dbReference>
<feature type="region of interest" description="Disordered" evidence="3">
    <location>
        <begin position="99"/>
        <end position="120"/>
    </location>
</feature>
<evidence type="ECO:0000259" key="7">
    <source>
        <dbReference type="Pfam" id="PF14509"/>
    </source>
</evidence>
<protein>
    <submittedName>
        <fullName evidence="8">Glycosyl-hydrolase 97 C-terminal, oligomerisation</fullName>
    </submittedName>
</protein>
<dbReference type="Pfam" id="PF10566">
    <property type="entry name" value="Glyco_hydro_97"/>
    <property type="match status" value="1"/>
</dbReference>
<dbReference type="Gene3D" id="2.70.98.10">
    <property type="match status" value="1"/>
</dbReference>
<keyword evidence="9" id="KW-1185">Reference proteome</keyword>
<keyword evidence="2" id="KW-0326">Glycosidase</keyword>
<dbReference type="InterPro" id="IPR017853">
    <property type="entry name" value="GH"/>
</dbReference>
<dbReference type="InterPro" id="IPR019563">
    <property type="entry name" value="GH97_catalytic"/>
</dbReference>
<accession>A0A1H4VHU2</accession>
<evidence type="ECO:0000313" key="8">
    <source>
        <dbReference type="EMBL" id="SEC79934.1"/>
    </source>
</evidence>
<dbReference type="AlphaFoldDB" id="A0A1H4VHU2"/>
<dbReference type="InterPro" id="IPR029483">
    <property type="entry name" value="GH97_C"/>
</dbReference>
<evidence type="ECO:0000313" key="9">
    <source>
        <dbReference type="Proteomes" id="UP000198609"/>
    </source>
</evidence>
<proteinExistence type="predicted"/>
<dbReference type="InterPro" id="IPR014718">
    <property type="entry name" value="GH-type_carb-bd"/>
</dbReference>
<dbReference type="InterPro" id="IPR013780">
    <property type="entry name" value="Glyco_hydro_b"/>
</dbReference>
<feature type="domain" description="Glycosyl-hydrolase 97 catalytic" evidence="5">
    <location>
        <begin position="294"/>
        <end position="434"/>
    </location>
</feature>
<dbReference type="Gene3D" id="3.20.20.70">
    <property type="entry name" value="Aldolase class I"/>
    <property type="match status" value="1"/>
</dbReference>
<evidence type="ECO:0000259" key="5">
    <source>
        <dbReference type="Pfam" id="PF10566"/>
    </source>
</evidence>
<feature type="chain" id="PRO_5011616315" evidence="4">
    <location>
        <begin position="30"/>
        <end position="616"/>
    </location>
</feature>
<feature type="domain" description="Glycosyl-hydrolase 97 C-terminal oligomerisation" evidence="7">
    <location>
        <begin position="522"/>
        <end position="612"/>
    </location>
</feature>
<dbReference type="PANTHER" id="PTHR35803">
    <property type="entry name" value="GLUCAN 1,4-ALPHA-GLUCOSIDASE SUSB-RELATED"/>
    <property type="match status" value="1"/>
</dbReference>
<dbReference type="PANTHER" id="PTHR35803:SF2">
    <property type="entry name" value="RETAINING ALPHA-GALACTOSIDASE"/>
    <property type="match status" value="1"/>
</dbReference>
<reference evidence="9" key="1">
    <citation type="submission" date="2016-10" db="EMBL/GenBank/DDBJ databases">
        <authorList>
            <person name="Varghese N."/>
            <person name="Submissions S."/>
        </authorList>
    </citation>
    <scope>NUCLEOTIDE SEQUENCE [LARGE SCALE GENOMIC DNA]</scope>
    <source>
        <strain evidence="9">DSM 40318</strain>
    </source>
</reference>
<keyword evidence="1 8" id="KW-0378">Hydrolase</keyword>
<feature type="domain" description="Glycosyl-hydrolase 97 N-terminal" evidence="6">
    <location>
        <begin position="49"/>
        <end position="279"/>
    </location>
</feature>
<dbReference type="SUPFAM" id="SSF51445">
    <property type="entry name" value="(Trans)glycosidases"/>
    <property type="match status" value="1"/>
</dbReference>
<dbReference type="Pfam" id="PF14508">
    <property type="entry name" value="GH97_N"/>
    <property type="match status" value="1"/>
</dbReference>
<evidence type="ECO:0000256" key="2">
    <source>
        <dbReference type="ARBA" id="ARBA00023295"/>
    </source>
</evidence>
<gene>
    <name evidence="8" type="ORF">SAMN04490356_5572</name>
</gene>